<dbReference type="OrthoDB" id="23930at10239"/>
<sequence length="73" mass="8537">MPYDEELGCIRETRKFPVTMKVAAWDSKTHKGPQAGAKGECFEQRKIDGDWFYYIRFPGEKSFHIAYADQCQK</sequence>
<accession>A0A0A0RT84</accession>
<dbReference type="Proteomes" id="UP000030200">
    <property type="component" value="Segment"/>
</dbReference>
<evidence type="ECO:0000313" key="1">
    <source>
        <dbReference type="EMBL" id="AIW02634.1"/>
    </source>
</evidence>
<reference evidence="1 2" key="1">
    <citation type="submission" date="2014-09" db="EMBL/GenBank/DDBJ databases">
        <authorList>
            <person name="Gicewicz E.A."/>
            <person name="Hiryak K.M."/>
            <person name="Horoschock A.N."/>
            <person name="Kneeream E.R."/>
            <person name="Luchetta J."/>
            <person name="Mikolon A.R."/>
            <person name="Smith S.N."/>
            <person name="Svintozelskiy S."/>
            <person name="Yucha M.L."/>
            <person name="Manna D.P."/>
            <person name="Pidcock K.A."/>
            <person name="Laing C.E."/>
            <person name="Schaff J.E."/>
            <person name="Dashiell C.L."/>
            <person name="Macialek J.A."/>
            <person name="Anders K.R."/>
            <person name="Braun M.A."/>
            <person name="Delesalle V.A."/>
            <person name="Hughes L.E."/>
            <person name="Ware V.C."/>
            <person name="Bradley K.W."/>
            <person name="Barker L.P."/>
            <person name="Asai D.J."/>
            <person name="Bowman C.A."/>
            <person name="Russell D.A."/>
            <person name="Pope W.H."/>
            <person name="Jacobs-Sera D."/>
            <person name="Hendrix R.W."/>
            <person name="Hatfull G.F."/>
        </authorList>
    </citation>
    <scope>NUCLEOTIDE SEQUENCE [LARGE SCALE GENOMIC DNA]</scope>
</reference>
<protein>
    <submittedName>
        <fullName evidence="1">Uncharacterized protein</fullName>
    </submittedName>
</protein>
<dbReference type="RefSeq" id="YP_009225861.1">
    <property type="nucleotide sequence ID" value="NC_029098.1"/>
</dbReference>
<dbReference type="KEGG" id="vg:26796885"/>
<evidence type="ECO:0000313" key="2">
    <source>
        <dbReference type="Proteomes" id="UP000030200"/>
    </source>
</evidence>
<name>A0A0A0RT84_9CAUD</name>
<dbReference type="EMBL" id="KM652554">
    <property type="protein sequence ID" value="AIW02634.1"/>
    <property type="molecule type" value="Genomic_DNA"/>
</dbReference>
<dbReference type="GeneID" id="26796885"/>
<keyword evidence="2" id="KW-1185">Reference proteome</keyword>
<organism evidence="1 2">
    <name type="scientific">Streptomyces phage Jay2Jay</name>
    <dbReference type="NCBI Taxonomy" id="1556290"/>
    <lineage>
        <taxon>Viruses</taxon>
        <taxon>Duplodnaviria</taxon>
        <taxon>Heunggongvirae</taxon>
        <taxon>Uroviricota</taxon>
        <taxon>Caudoviricetes</taxon>
        <taxon>Stanwilliamsviridae</taxon>
        <taxon>Boydwoodruffvirinae</taxon>
        <taxon>Samistivirus</taxon>
        <taxon>Samistivirus jay2jay</taxon>
    </lineage>
</organism>
<proteinExistence type="predicted"/>
<gene>
    <name evidence="1" type="primary">156</name>
    <name evidence="1" type="ORF">PBI_JAY2JAY_156</name>
</gene>